<dbReference type="STRING" id="164328.H3HAX2"/>
<dbReference type="EnsemblProtists" id="Phyra93500">
    <property type="protein sequence ID" value="Phyra93500"/>
    <property type="gene ID" value="Phyra93500"/>
</dbReference>
<sequence>MEKLRTLLRDAEEDQRRTLWAIAVNSEQVSRLKDPVLLLLDVLTQTEMMEARRETLQVLRRLFAACSAHFYDAQAFLETPTNPTKAQHVTKRGNVVLKALLAALTVLSSRDEVDEEIVQTLVDMVRDLCLQSMNATDVVALFDFLRLGQPPARRWVLQMQKSLVEMDTLPRAIFTMRGPHAGLIVPSEHQLLTKRGYSCSFGIHLDTSAAVVPLYSFRGQNGHGVSALLEGKTLVVKMVAGQGVVQKVEVPFACYIEKMEREWVHLCIVHAKKMVFRDKLTVFVDGKSVFNGNLGYPDPLMLVENAGLTDKSKFCFCYDARSCDQKKRVCYDVSGNDCHGSLGPGTSADGGLSPSA</sequence>
<dbReference type="VEuPathDB" id="FungiDB:KRP23_7412"/>
<evidence type="ECO:0000313" key="1">
    <source>
        <dbReference type="EnsemblProtists" id="Phyra93500"/>
    </source>
</evidence>
<dbReference type="OMA" id="CSAHFYD"/>
<reference evidence="2" key="1">
    <citation type="journal article" date="2006" name="Science">
        <title>Phytophthora genome sequences uncover evolutionary origins and mechanisms of pathogenesis.</title>
        <authorList>
            <person name="Tyler B.M."/>
            <person name="Tripathy S."/>
            <person name="Zhang X."/>
            <person name="Dehal P."/>
            <person name="Jiang R.H."/>
            <person name="Aerts A."/>
            <person name="Arredondo F.D."/>
            <person name="Baxter L."/>
            <person name="Bensasson D."/>
            <person name="Beynon J.L."/>
            <person name="Chapman J."/>
            <person name="Damasceno C.M."/>
            <person name="Dorrance A.E."/>
            <person name="Dou D."/>
            <person name="Dickerman A.W."/>
            <person name="Dubchak I.L."/>
            <person name="Garbelotto M."/>
            <person name="Gijzen M."/>
            <person name="Gordon S.G."/>
            <person name="Govers F."/>
            <person name="Grunwald N.J."/>
            <person name="Huang W."/>
            <person name="Ivors K.L."/>
            <person name="Jones R.W."/>
            <person name="Kamoun S."/>
            <person name="Krampis K."/>
            <person name="Lamour K.H."/>
            <person name="Lee M.K."/>
            <person name="McDonald W.H."/>
            <person name="Medina M."/>
            <person name="Meijer H.J."/>
            <person name="Nordberg E.K."/>
            <person name="Maclean D.J."/>
            <person name="Ospina-Giraldo M.D."/>
            <person name="Morris P.F."/>
            <person name="Phuntumart V."/>
            <person name="Putnam N.H."/>
            <person name="Rash S."/>
            <person name="Rose J.K."/>
            <person name="Sakihama Y."/>
            <person name="Salamov A.A."/>
            <person name="Savidor A."/>
            <person name="Scheuring C.F."/>
            <person name="Smith B.M."/>
            <person name="Sobral B.W."/>
            <person name="Terry A."/>
            <person name="Torto-Alalibo T.A."/>
            <person name="Win J."/>
            <person name="Xu Z."/>
            <person name="Zhang H."/>
            <person name="Grigoriev I.V."/>
            <person name="Rokhsar D.S."/>
            <person name="Boore J.L."/>
        </authorList>
    </citation>
    <scope>NUCLEOTIDE SEQUENCE [LARGE SCALE GENOMIC DNA]</scope>
    <source>
        <strain evidence="2">Pr102</strain>
    </source>
</reference>
<dbReference type="VEuPathDB" id="FungiDB:KRP22_603"/>
<dbReference type="InterPro" id="IPR050865">
    <property type="entry name" value="BEACH_Domain"/>
</dbReference>
<organism evidence="1 2">
    <name type="scientific">Phytophthora ramorum</name>
    <name type="common">Sudden oak death agent</name>
    <dbReference type="NCBI Taxonomy" id="164328"/>
    <lineage>
        <taxon>Eukaryota</taxon>
        <taxon>Sar</taxon>
        <taxon>Stramenopiles</taxon>
        <taxon>Oomycota</taxon>
        <taxon>Peronosporomycetes</taxon>
        <taxon>Peronosporales</taxon>
        <taxon>Peronosporaceae</taxon>
        <taxon>Phytophthora</taxon>
    </lineage>
</organism>
<dbReference type="AlphaFoldDB" id="H3HAX2"/>
<dbReference type="Proteomes" id="UP000005238">
    <property type="component" value="Unassembled WGS sequence"/>
</dbReference>
<evidence type="ECO:0000313" key="2">
    <source>
        <dbReference type="Proteomes" id="UP000005238"/>
    </source>
</evidence>
<reference evidence="1" key="2">
    <citation type="submission" date="2015-06" db="UniProtKB">
        <authorList>
            <consortium name="EnsemblProtists"/>
        </authorList>
    </citation>
    <scope>IDENTIFICATION</scope>
    <source>
        <strain evidence="1">Pr102</strain>
    </source>
</reference>
<keyword evidence="2" id="KW-1185">Reference proteome</keyword>
<accession>H3HAX2</accession>
<dbReference type="SUPFAM" id="SSF49899">
    <property type="entry name" value="Concanavalin A-like lectins/glucanases"/>
    <property type="match status" value="1"/>
</dbReference>
<name>H3HAX2_PHYRM</name>
<protein>
    <submittedName>
        <fullName evidence="1">Uncharacterized protein</fullName>
    </submittedName>
</protein>
<dbReference type="EMBL" id="DS565999">
    <property type="status" value="NOT_ANNOTATED_CDS"/>
    <property type="molecule type" value="Genomic_DNA"/>
</dbReference>
<dbReference type="PANTHER" id="PTHR13743:SF123">
    <property type="entry name" value="PROTEIN FAN"/>
    <property type="match status" value="1"/>
</dbReference>
<dbReference type="InterPro" id="IPR013320">
    <property type="entry name" value="ConA-like_dom_sf"/>
</dbReference>
<proteinExistence type="predicted"/>
<dbReference type="HOGENOM" id="CLU_820098_0_0_1"/>
<dbReference type="PANTHER" id="PTHR13743">
    <property type="entry name" value="BEIGE/BEACH-RELATED"/>
    <property type="match status" value="1"/>
</dbReference>
<dbReference type="InParanoid" id="H3HAX2"/>
<dbReference type="eggNOG" id="ENOG502SIZ2">
    <property type="taxonomic scope" value="Eukaryota"/>
</dbReference>